<keyword evidence="3" id="KW-1185">Reference proteome</keyword>
<gene>
    <name evidence="2" type="ORF">HK099_005601</name>
</gene>
<accession>A0AAD5U2A2</accession>
<comment type="caution">
    <text evidence="2">The sequence shown here is derived from an EMBL/GenBank/DDBJ whole genome shotgun (WGS) entry which is preliminary data.</text>
</comment>
<protein>
    <submittedName>
        <fullName evidence="2">Uncharacterized protein</fullName>
    </submittedName>
</protein>
<evidence type="ECO:0000256" key="1">
    <source>
        <dbReference type="SAM" id="MobiDB-lite"/>
    </source>
</evidence>
<dbReference type="EMBL" id="JADGJW010000443">
    <property type="protein sequence ID" value="KAJ3217096.1"/>
    <property type="molecule type" value="Genomic_DNA"/>
</dbReference>
<evidence type="ECO:0000313" key="3">
    <source>
        <dbReference type="Proteomes" id="UP001211065"/>
    </source>
</evidence>
<sequence>MSTLSTTRQRTNISKTKSEDELTENAPLLNENSEINSKDDEASSQSSLSDSDEVEEKPETLKAYNKKTNQFFDTNVVEDSGDYRDVLVFLFLAFIMYFNL</sequence>
<feature type="compositionally biased region" description="Polar residues" evidence="1">
    <location>
        <begin position="1"/>
        <end position="15"/>
    </location>
</feature>
<dbReference type="Proteomes" id="UP001211065">
    <property type="component" value="Unassembled WGS sequence"/>
</dbReference>
<dbReference type="AlphaFoldDB" id="A0AAD5U2A2"/>
<feature type="region of interest" description="Disordered" evidence="1">
    <location>
        <begin position="1"/>
        <end position="59"/>
    </location>
</feature>
<reference evidence="2" key="1">
    <citation type="submission" date="2020-05" db="EMBL/GenBank/DDBJ databases">
        <title>Phylogenomic resolution of chytrid fungi.</title>
        <authorList>
            <person name="Stajich J.E."/>
            <person name="Amses K."/>
            <person name="Simmons R."/>
            <person name="Seto K."/>
            <person name="Myers J."/>
            <person name="Bonds A."/>
            <person name="Quandt C.A."/>
            <person name="Barry K."/>
            <person name="Liu P."/>
            <person name="Grigoriev I."/>
            <person name="Longcore J.E."/>
            <person name="James T.Y."/>
        </authorList>
    </citation>
    <scope>NUCLEOTIDE SEQUENCE</scope>
    <source>
        <strain evidence="2">JEL0476</strain>
    </source>
</reference>
<organism evidence="2 3">
    <name type="scientific">Clydaea vesicula</name>
    <dbReference type="NCBI Taxonomy" id="447962"/>
    <lineage>
        <taxon>Eukaryota</taxon>
        <taxon>Fungi</taxon>
        <taxon>Fungi incertae sedis</taxon>
        <taxon>Chytridiomycota</taxon>
        <taxon>Chytridiomycota incertae sedis</taxon>
        <taxon>Chytridiomycetes</taxon>
        <taxon>Lobulomycetales</taxon>
        <taxon>Lobulomycetaceae</taxon>
        <taxon>Clydaea</taxon>
    </lineage>
</organism>
<name>A0AAD5U2A2_9FUNG</name>
<proteinExistence type="predicted"/>
<evidence type="ECO:0000313" key="2">
    <source>
        <dbReference type="EMBL" id="KAJ3217096.1"/>
    </source>
</evidence>